<accession>A0ABM3QQ25</accession>
<keyword evidence="2" id="KW-1133">Transmembrane helix</keyword>
<evidence type="ECO:0000313" key="4">
    <source>
        <dbReference type="RefSeq" id="XP_056685473.1"/>
    </source>
</evidence>
<keyword evidence="3" id="KW-1185">Reference proteome</keyword>
<name>A0ABM3QQ25_SPIOL</name>
<keyword evidence="2" id="KW-0472">Membrane</keyword>
<sequence>MDLQMMLAGETFTSLDTLYGKDAHLYGLQQRRNGVGERRKDVGNQNQGGGQQHQGNFKKNKGNNHFQFKGNHGGNRNNFHNNNGNKYHLRFLSPRFFSLFLFLFSFVLSLLCCRRRFFTAGDRSPPPPLISTLFQIRLLQKQLEEEEKLSKQHVEALKGHYQKYEMIDSTLGDGTSKRLSKCYGVNLNDD</sequence>
<proteinExistence type="predicted"/>
<dbReference type="Proteomes" id="UP000813463">
    <property type="component" value="Chromosome 5"/>
</dbReference>
<keyword evidence="2" id="KW-0812">Transmembrane</keyword>
<dbReference type="RefSeq" id="XP_056685473.1">
    <property type="nucleotide sequence ID" value="XM_056829495.1"/>
</dbReference>
<evidence type="ECO:0000256" key="1">
    <source>
        <dbReference type="SAM" id="MobiDB-lite"/>
    </source>
</evidence>
<dbReference type="PANTHER" id="PTHR36309:SF1">
    <property type="entry name" value="RNA-BINDING (RRM_RBD_RNP MOTIFS) FAMILY PROTEIN"/>
    <property type="match status" value="1"/>
</dbReference>
<dbReference type="PANTHER" id="PTHR36309">
    <property type="entry name" value="RNA-BINDING (RRM/RBD/RNP MOTIFS) FAMILY PROTEIN"/>
    <property type="match status" value="1"/>
</dbReference>
<gene>
    <name evidence="4" type="primary">LOC130461401</name>
</gene>
<feature type="region of interest" description="Disordered" evidence="1">
    <location>
        <begin position="30"/>
        <end position="79"/>
    </location>
</feature>
<dbReference type="GeneID" id="130461401"/>
<feature type="transmembrane region" description="Helical" evidence="2">
    <location>
        <begin position="96"/>
        <end position="113"/>
    </location>
</feature>
<organism evidence="3 4">
    <name type="scientific">Spinacia oleracea</name>
    <name type="common">Spinach</name>
    <dbReference type="NCBI Taxonomy" id="3562"/>
    <lineage>
        <taxon>Eukaryota</taxon>
        <taxon>Viridiplantae</taxon>
        <taxon>Streptophyta</taxon>
        <taxon>Embryophyta</taxon>
        <taxon>Tracheophyta</taxon>
        <taxon>Spermatophyta</taxon>
        <taxon>Magnoliopsida</taxon>
        <taxon>eudicotyledons</taxon>
        <taxon>Gunneridae</taxon>
        <taxon>Pentapetalae</taxon>
        <taxon>Caryophyllales</taxon>
        <taxon>Chenopodiaceae</taxon>
        <taxon>Chenopodioideae</taxon>
        <taxon>Anserineae</taxon>
        <taxon>Spinacia</taxon>
    </lineage>
</organism>
<evidence type="ECO:0000313" key="3">
    <source>
        <dbReference type="Proteomes" id="UP000813463"/>
    </source>
</evidence>
<reference evidence="3" key="1">
    <citation type="journal article" date="2021" name="Nat. Commun.">
        <title>Genomic analyses provide insights into spinach domestication and the genetic basis of agronomic traits.</title>
        <authorList>
            <person name="Cai X."/>
            <person name="Sun X."/>
            <person name="Xu C."/>
            <person name="Sun H."/>
            <person name="Wang X."/>
            <person name="Ge C."/>
            <person name="Zhang Z."/>
            <person name="Wang Q."/>
            <person name="Fei Z."/>
            <person name="Jiao C."/>
            <person name="Wang Q."/>
        </authorList>
    </citation>
    <scope>NUCLEOTIDE SEQUENCE [LARGE SCALE GENOMIC DNA]</scope>
    <source>
        <strain evidence="3">cv. Varoflay</strain>
    </source>
</reference>
<feature type="compositionally biased region" description="Low complexity" evidence="1">
    <location>
        <begin position="63"/>
        <end position="79"/>
    </location>
</feature>
<protein>
    <submittedName>
        <fullName evidence="4">Uncharacterized protein</fullName>
    </submittedName>
</protein>
<reference evidence="4" key="2">
    <citation type="submission" date="2025-08" db="UniProtKB">
        <authorList>
            <consortium name="RefSeq"/>
        </authorList>
    </citation>
    <scope>IDENTIFICATION</scope>
    <source>
        <tissue evidence="4">Leaf</tissue>
    </source>
</reference>
<dbReference type="InterPro" id="IPR053316">
    <property type="entry name" value="Epigenetic_reg_gene_expr"/>
</dbReference>
<evidence type="ECO:0000256" key="2">
    <source>
        <dbReference type="SAM" id="Phobius"/>
    </source>
</evidence>